<comment type="caution">
    <text evidence="2">The sequence shown here is derived from an EMBL/GenBank/DDBJ whole genome shotgun (WGS) entry which is preliminary data.</text>
</comment>
<accession>A0A699YHY6</accession>
<reference evidence="2 3" key="1">
    <citation type="submission" date="2020-02" db="EMBL/GenBank/DDBJ databases">
        <title>Draft genome sequence of Haematococcus lacustris strain NIES-144.</title>
        <authorList>
            <person name="Morimoto D."/>
            <person name="Nakagawa S."/>
            <person name="Yoshida T."/>
            <person name="Sawayama S."/>
        </authorList>
    </citation>
    <scope>NUCLEOTIDE SEQUENCE [LARGE SCALE GENOMIC DNA]</scope>
    <source>
        <strain evidence="2 3">NIES-144</strain>
    </source>
</reference>
<dbReference type="InterPro" id="IPR000719">
    <property type="entry name" value="Prot_kinase_dom"/>
</dbReference>
<name>A0A699YHY6_HAELA</name>
<keyword evidence="2" id="KW-0808">Transferase</keyword>
<dbReference type="GO" id="GO:0004672">
    <property type="term" value="F:protein kinase activity"/>
    <property type="evidence" value="ECO:0007669"/>
    <property type="project" value="InterPro"/>
</dbReference>
<keyword evidence="2" id="KW-0418">Kinase</keyword>
<proteinExistence type="predicted"/>
<dbReference type="AlphaFoldDB" id="A0A699YHY6"/>
<dbReference type="GO" id="GO:0005524">
    <property type="term" value="F:ATP binding"/>
    <property type="evidence" value="ECO:0007669"/>
    <property type="project" value="InterPro"/>
</dbReference>
<keyword evidence="3" id="KW-1185">Reference proteome</keyword>
<dbReference type="InterPro" id="IPR001245">
    <property type="entry name" value="Ser-Thr/Tyr_kinase_cat_dom"/>
</dbReference>
<evidence type="ECO:0000313" key="2">
    <source>
        <dbReference type="EMBL" id="GFH09091.1"/>
    </source>
</evidence>
<organism evidence="2 3">
    <name type="scientific">Haematococcus lacustris</name>
    <name type="common">Green alga</name>
    <name type="synonym">Haematococcus pluvialis</name>
    <dbReference type="NCBI Taxonomy" id="44745"/>
    <lineage>
        <taxon>Eukaryota</taxon>
        <taxon>Viridiplantae</taxon>
        <taxon>Chlorophyta</taxon>
        <taxon>core chlorophytes</taxon>
        <taxon>Chlorophyceae</taxon>
        <taxon>CS clade</taxon>
        <taxon>Chlamydomonadales</taxon>
        <taxon>Haematococcaceae</taxon>
        <taxon>Haematococcus</taxon>
    </lineage>
</organism>
<dbReference type="SUPFAM" id="SSF56112">
    <property type="entry name" value="Protein kinase-like (PK-like)"/>
    <property type="match status" value="1"/>
</dbReference>
<dbReference type="Gene3D" id="1.10.510.10">
    <property type="entry name" value="Transferase(Phosphotransferase) domain 1"/>
    <property type="match status" value="1"/>
</dbReference>
<protein>
    <submittedName>
        <fullName evidence="2">Protein kinase domain-containing protein</fullName>
    </submittedName>
</protein>
<dbReference type="Proteomes" id="UP000485058">
    <property type="component" value="Unassembled WGS sequence"/>
</dbReference>
<dbReference type="Pfam" id="PF07714">
    <property type="entry name" value="PK_Tyr_Ser-Thr"/>
    <property type="match status" value="1"/>
</dbReference>
<sequence>MSPEVLAHKHMSKASDVYAFGILVLEMARSGPAYSKACLADLADRVMNEDLRPEWPDHVCPELGKLYQQ</sequence>
<dbReference type="EMBL" id="BLLF01000208">
    <property type="protein sequence ID" value="GFH09091.1"/>
    <property type="molecule type" value="Genomic_DNA"/>
</dbReference>
<feature type="domain" description="Protein kinase" evidence="1">
    <location>
        <begin position="1"/>
        <end position="69"/>
    </location>
</feature>
<evidence type="ECO:0000259" key="1">
    <source>
        <dbReference type="PROSITE" id="PS50011"/>
    </source>
</evidence>
<gene>
    <name evidence="2" type="ORF">HaLaN_04170</name>
</gene>
<dbReference type="PROSITE" id="PS50011">
    <property type="entry name" value="PROTEIN_KINASE_DOM"/>
    <property type="match status" value="1"/>
</dbReference>
<evidence type="ECO:0000313" key="3">
    <source>
        <dbReference type="Proteomes" id="UP000485058"/>
    </source>
</evidence>
<dbReference type="InterPro" id="IPR011009">
    <property type="entry name" value="Kinase-like_dom_sf"/>
</dbReference>